<organism evidence="1 2">
    <name type="scientific">Vaccinium darrowii</name>
    <dbReference type="NCBI Taxonomy" id="229202"/>
    <lineage>
        <taxon>Eukaryota</taxon>
        <taxon>Viridiplantae</taxon>
        <taxon>Streptophyta</taxon>
        <taxon>Embryophyta</taxon>
        <taxon>Tracheophyta</taxon>
        <taxon>Spermatophyta</taxon>
        <taxon>Magnoliopsida</taxon>
        <taxon>eudicotyledons</taxon>
        <taxon>Gunneridae</taxon>
        <taxon>Pentapetalae</taxon>
        <taxon>asterids</taxon>
        <taxon>Ericales</taxon>
        <taxon>Ericaceae</taxon>
        <taxon>Vaccinioideae</taxon>
        <taxon>Vaccinieae</taxon>
        <taxon>Vaccinium</taxon>
    </lineage>
</organism>
<dbReference type="EMBL" id="CM037161">
    <property type="protein sequence ID" value="KAH7854216.1"/>
    <property type="molecule type" value="Genomic_DNA"/>
</dbReference>
<evidence type="ECO:0000313" key="2">
    <source>
        <dbReference type="Proteomes" id="UP000828048"/>
    </source>
</evidence>
<proteinExistence type="predicted"/>
<gene>
    <name evidence="1" type="ORF">Vadar_011449</name>
</gene>
<accession>A0ACB7YKT9</accession>
<reference evidence="1 2" key="1">
    <citation type="journal article" date="2021" name="Hortic Res">
        <title>High-quality reference genome and annotation aids understanding of berry development for evergreen blueberry (Vaccinium darrowii).</title>
        <authorList>
            <person name="Yu J."/>
            <person name="Hulse-Kemp A.M."/>
            <person name="Babiker E."/>
            <person name="Staton M."/>
        </authorList>
    </citation>
    <scope>NUCLEOTIDE SEQUENCE [LARGE SCALE GENOMIC DNA]</scope>
    <source>
        <strain evidence="2">cv. NJ 8807/NJ 8810</strain>
        <tissue evidence="1">Young leaf</tissue>
    </source>
</reference>
<sequence>MLCSIPTGKSGSKWLDRLRSSKGFPDHNDLDLEQFLSNSSDSKPSDPNIGPEPKQPVVYRNQTTPETPRENGEREWLGIMSNVLSELFNMGEKPDDLIRGKKSSRKQSNPRICVVSTNVETMPSSGENSFADLRPTSERLRVTREENVDVEEDENCCGDMSGFSRTEVTVIDSSCLEWKCEKLLFRRKNVWRVREKKGRIRVGVKKRKGRPLEEESGGGEKKQKRVNLSKDAVEGESHTMMASDNVLVQSDKMNKGQTDAPDFVRQVDLLWPLGVWFPRKSKKCGSSAILVKSVPTNKKNATNIPRAGAV</sequence>
<evidence type="ECO:0000313" key="1">
    <source>
        <dbReference type="EMBL" id="KAH7854216.1"/>
    </source>
</evidence>
<comment type="caution">
    <text evidence="1">The sequence shown here is derived from an EMBL/GenBank/DDBJ whole genome shotgun (WGS) entry which is preliminary data.</text>
</comment>
<dbReference type="Proteomes" id="UP000828048">
    <property type="component" value="Chromosome 11"/>
</dbReference>
<keyword evidence="2" id="KW-1185">Reference proteome</keyword>
<name>A0ACB7YKT9_9ERIC</name>
<protein>
    <submittedName>
        <fullName evidence="1">Uncharacterized protein</fullName>
    </submittedName>
</protein>